<organism evidence="2 3">
    <name type="scientific">Nasoule virus</name>
    <dbReference type="NCBI Taxonomy" id="864695"/>
    <lineage>
        <taxon>Viruses</taxon>
        <taxon>Riboviria</taxon>
        <taxon>Orthornavirae</taxon>
        <taxon>Negarnaviricota</taxon>
        <taxon>Haploviricotina</taxon>
        <taxon>Monjiviricetes</taxon>
        <taxon>Mononegavirales</taxon>
        <taxon>Rhabdoviridae</taxon>
        <taxon>Alpharhabdovirinae</taxon>
        <taxon>Sunrhavirus</taxon>
        <taxon>Sunrhavirus nasoule</taxon>
    </lineage>
</organism>
<dbReference type="RefSeq" id="YP_010800997.1">
    <property type="nucleotide sequence ID" value="NC_076933.1"/>
</dbReference>
<dbReference type="EMBL" id="MW491755">
    <property type="protein sequence ID" value="UAU42860.1"/>
    <property type="molecule type" value="Viral_cRNA"/>
</dbReference>
<gene>
    <name evidence="2" type="primary">P</name>
</gene>
<dbReference type="Proteomes" id="UP000830428">
    <property type="component" value="Segment"/>
</dbReference>
<reference evidence="2" key="2">
    <citation type="submission" date="2021-01" db="EMBL/GenBank/DDBJ databases">
        <authorList>
            <person name="Luo D."/>
            <person name="Zhou Z."/>
            <person name="Ge X."/>
            <person name="Shi Z."/>
            <person name="Bourhy H."/>
            <person name="Marc G."/>
            <person name="Dacheux L."/>
        </authorList>
    </citation>
    <scope>NUCLEOTIDE SEQUENCE</scope>
    <source>
        <strain evidence="2">0410RCA</strain>
    </source>
</reference>
<sequence length="258" mass="28766">MSSDRLERIQETYNCTKLAEEDEQHFGGGDCEDSGGLYGPIMSGASDGSAFVQSLQMGDGNNKILQGEGISVVPWDPAVVFGEAFVDPGRRTRGQAESDSECESEVHDLNKLHISNSLDWTRGYNQGTNETLHKINELPEIKRIGELVCVNGNIFLKKIEECPSTSTVPDKISEEPKKKRNTRKLAPVFPSQKKESNQQSRGQLLEGEEFLDMIERGLIFDDEQGARYIALDSVDASIYKANQEKMLTLEDWIKLTCT</sequence>
<proteinExistence type="predicted"/>
<evidence type="ECO:0000256" key="1">
    <source>
        <dbReference type="SAM" id="MobiDB-lite"/>
    </source>
</evidence>
<name>A0AAE8XC20_9RHAB</name>
<reference evidence="2" key="1">
    <citation type="journal article" date="2021" name="Viruses">
        <title>Genome Characterization of Bird-Related Rhabdoviruses Circulating in Africa.</title>
        <authorList>
            <person name="Luo D.-S."/>
            <person name="Zhou Z.-J."/>
            <person name="Ge X.-Y."/>
            <person name="Bourhy H."/>
            <person name="Shi Z.-L."/>
            <person name="Grandadam M."/>
            <person name="Dacheux L."/>
        </authorList>
    </citation>
    <scope>NUCLEOTIDE SEQUENCE</scope>
    <source>
        <strain evidence="2">0410RCA</strain>
    </source>
</reference>
<accession>A0AAE8XC20</accession>
<evidence type="ECO:0000313" key="3">
    <source>
        <dbReference type="Proteomes" id="UP000830428"/>
    </source>
</evidence>
<evidence type="ECO:0000313" key="2">
    <source>
        <dbReference type="EMBL" id="UAU42860.1"/>
    </source>
</evidence>
<feature type="region of interest" description="Disordered" evidence="1">
    <location>
        <begin position="165"/>
        <end position="202"/>
    </location>
</feature>
<dbReference type="GeneID" id="80539671"/>
<keyword evidence="3" id="KW-1185">Reference proteome</keyword>
<dbReference type="KEGG" id="vg:80539671"/>
<protein>
    <submittedName>
        <fullName evidence="2">Phosphoprotein</fullName>
    </submittedName>
</protein>